<keyword evidence="3" id="KW-1185">Reference proteome</keyword>
<gene>
    <name evidence="2" type="ORF">CR513_27392</name>
</gene>
<organism evidence="2 3">
    <name type="scientific">Mucuna pruriens</name>
    <name type="common">Velvet bean</name>
    <name type="synonym">Dolichos pruriens</name>
    <dbReference type="NCBI Taxonomy" id="157652"/>
    <lineage>
        <taxon>Eukaryota</taxon>
        <taxon>Viridiplantae</taxon>
        <taxon>Streptophyta</taxon>
        <taxon>Embryophyta</taxon>
        <taxon>Tracheophyta</taxon>
        <taxon>Spermatophyta</taxon>
        <taxon>Magnoliopsida</taxon>
        <taxon>eudicotyledons</taxon>
        <taxon>Gunneridae</taxon>
        <taxon>Pentapetalae</taxon>
        <taxon>rosids</taxon>
        <taxon>fabids</taxon>
        <taxon>Fabales</taxon>
        <taxon>Fabaceae</taxon>
        <taxon>Papilionoideae</taxon>
        <taxon>50 kb inversion clade</taxon>
        <taxon>NPAAA clade</taxon>
        <taxon>indigoferoid/millettioid clade</taxon>
        <taxon>Phaseoleae</taxon>
        <taxon>Mucuna</taxon>
    </lineage>
</organism>
<dbReference type="EMBL" id="QJKJ01005307">
    <property type="protein sequence ID" value="RDX90724.1"/>
    <property type="molecule type" value="Genomic_DNA"/>
</dbReference>
<feature type="compositionally biased region" description="Polar residues" evidence="1">
    <location>
        <begin position="142"/>
        <end position="156"/>
    </location>
</feature>
<proteinExistence type="predicted"/>
<protein>
    <submittedName>
        <fullName evidence="2">Uncharacterized protein</fullName>
    </submittedName>
</protein>
<dbReference type="AlphaFoldDB" id="A0A371GJK5"/>
<feature type="non-terminal residue" evidence="2">
    <location>
        <position position="1"/>
    </location>
</feature>
<sequence>MTAKTKIDVHVGTLSMKFGDTLVQFNIFEALKHPTEDHSLFGIDLIDELVGECLQLDSINEDILDFVGDTKSFDSLGYVTEEADYDELWEVHNLSDSEDDNIDLANLSQELELPKLVDQVYKHEDQECSNNAEQPKAKSISDEQVQNRVPSGSDANASKYAESESNLMKVDSILVNRSHSQKHKAEIMSAHLVSNPSQVGQQDLKTINDNSSSLPPPIELKSLPSHLKYAYNFNGGRSQAHKAIAKKDEFDHSRRGQERGDKTTCYRDYLPHLRQLVG</sequence>
<reference evidence="2" key="1">
    <citation type="submission" date="2018-05" db="EMBL/GenBank/DDBJ databases">
        <title>Draft genome of Mucuna pruriens seed.</title>
        <authorList>
            <person name="Nnadi N.E."/>
            <person name="Vos R."/>
            <person name="Hasami M.H."/>
            <person name="Devisetty U.K."/>
            <person name="Aguiy J.C."/>
        </authorList>
    </citation>
    <scope>NUCLEOTIDE SEQUENCE [LARGE SCALE GENOMIC DNA]</scope>
    <source>
        <strain evidence="2">JCA_2017</strain>
    </source>
</reference>
<feature type="region of interest" description="Disordered" evidence="1">
    <location>
        <begin position="127"/>
        <end position="163"/>
    </location>
</feature>
<dbReference type="OrthoDB" id="1459910at2759"/>
<comment type="caution">
    <text evidence="2">The sequence shown here is derived from an EMBL/GenBank/DDBJ whole genome shotgun (WGS) entry which is preliminary data.</text>
</comment>
<accession>A0A371GJK5</accession>
<evidence type="ECO:0000256" key="1">
    <source>
        <dbReference type="SAM" id="MobiDB-lite"/>
    </source>
</evidence>
<name>A0A371GJK5_MUCPR</name>
<evidence type="ECO:0000313" key="3">
    <source>
        <dbReference type="Proteomes" id="UP000257109"/>
    </source>
</evidence>
<evidence type="ECO:0000313" key="2">
    <source>
        <dbReference type="EMBL" id="RDX90724.1"/>
    </source>
</evidence>
<dbReference type="Proteomes" id="UP000257109">
    <property type="component" value="Unassembled WGS sequence"/>
</dbReference>